<dbReference type="InterPro" id="IPR025110">
    <property type="entry name" value="AMP-bd_C"/>
</dbReference>
<dbReference type="AlphaFoldDB" id="A0A3E0VKQ2"/>
<dbReference type="InterPro" id="IPR045851">
    <property type="entry name" value="AMP-bd_C_sf"/>
</dbReference>
<dbReference type="EMBL" id="NBWZ01000001">
    <property type="protein sequence ID" value="RFA10000.1"/>
    <property type="molecule type" value="Genomic_DNA"/>
</dbReference>
<comment type="caution">
    <text evidence="6">The sequence shown here is derived from an EMBL/GenBank/DDBJ whole genome shotgun (WGS) entry which is preliminary data.</text>
</comment>
<keyword evidence="2" id="KW-0436">Ligase</keyword>
<sequence>MYPGAFTSTTPDKAAIIMADTGATVTYAELEERSVRLAHVLYDHGLRPGDSVAMLAPNSPLYYEVYWAAMRSGLYMTAINHRLSPVEVAYIANDCGARALIADSSLTETATAIIPLTGAITLRLSVGEAIAGHGSFDEALAAASNVPPSDQPRGKDMLYSSGTTGQPKGVKAPLPPYQVNDGADPLLPLFGPMFGWDADTVYLNPSPLYHAAPLRFGGMIHSVGGTVVILPRFDAVAALVAIERYRITHSQWVPTMFVRMLKLPAAERIGHDLSSHRVAVHAAAPISVETKRAMIEWWGPILHEYYAATEAVGVTFIDSKAWLERPGTVGKAGLGIIHISDEEGNELPVGERGLVYFEREVLPFSYHNDPEKTKKAQHPLHDNWGTTGDIGYVDDDGYLFLTDRAAFMIISGGVNIYPQEVENALTLHPKVHDIAVIGVPDAEMGEAVRGFVQAAPGVETGPELETELLDYLRARIAHFKVPREIEFVDSLPRTETGKLQKHRLREGFVAAP</sequence>
<evidence type="ECO:0000256" key="2">
    <source>
        <dbReference type="ARBA" id="ARBA00022598"/>
    </source>
</evidence>
<dbReference type="PANTHER" id="PTHR43201:SF5">
    <property type="entry name" value="MEDIUM-CHAIN ACYL-COA LIGASE ACSF2, MITOCHONDRIAL"/>
    <property type="match status" value="1"/>
</dbReference>
<evidence type="ECO:0000313" key="6">
    <source>
        <dbReference type="EMBL" id="RFA10000.1"/>
    </source>
</evidence>
<dbReference type="OrthoDB" id="9803968at2"/>
<name>A0A3E0VKQ2_9MICO</name>
<dbReference type="FunFam" id="3.30.300.30:FF:000008">
    <property type="entry name" value="2,3-dihydroxybenzoate-AMP ligase"/>
    <property type="match status" value="1"/>
</dbReference>
<accession>A0A3E0VKQ2</accession>
<dbReference type="Pfam" id="PF00501">
    <property type="entry name" value="AMP-binding"/>
    <property type="match status" value="1"/>
</dbReference>
<reference evidence="6 7" key="1">
    <citation type="submission" date="2017-04" db="EMBL/GenBank/DDBJ databases">
        <title>Comparative genome analysis of Subtercola boreus.</title>
        <authorList>
            <person name="Cho Y.-J."/>
            <person name="Cho A."/>
            <person name="Kim O.-S."/>
            <person name="Lee J.-I."/>
        </authorList>
    </citation>
    <scope>NUCLEOTIDE SEQUENCE [LARGE SCALE GENOMIC DNA]</scope>
    <source>
        <strain evidence="6 7">K300</strain>
    </source>
</reference>
<organism evidence="6 7">
    <name type="scientific">Subtercola boreus</name>
    <dbReference type="NCBI Taxonomy" id="120213"/>
    <lineage>
        <taxon>Bacteria</taxon>
        <taxon>Bacillati</taxon>
        <taxon>Actinomycetota</taxon>
        <taxon>Actinomycetes</taxon>
        <taxon>Micrococcales</taxon>
        <taxon>Microbacteriaceae</taxon>
        <taxon>Subtercola</taxon>
    </lineage>
</organism>
<dbReference type="Proteomes" id="UP000256486">
    <property type="component" value="Unassembled WGS sequence"/>
</dbReference>
<feature type="domain" description="AMP-dependent synthetase/ligase" evidence="4">
    <location>
        <begin position="9"/>
        <end position="357"/>
    </location>
</feature>
<evidence type="ECO:0000259" key="5">
    <source>
        <dbReference type="Pfam" id="PF13193"/>
    </source>
</evidence>
<proteinExistence type="inferred from homology"/>
<evidence type="ECO:0000313" key="7">
    <source>
        <dbReference type="Proteomes" id="UP000256486"/>
    </source>
</evidence>
<evidence type="ECO:0000256" key="3">
    <source>
        <dbReference type="SAM" id="MobiDB-lite"/>
    </source>
</evidence>
<comment type="similarity">
    <text evidence="1">Belongs to the ATP-dependent AMP-binding enzyme family.</text>
</comment>
<keyword evidence="7" id="KW-1185">Reference proteome</keyword>
<dbReference type="Pfam" id="PF13193">
    <property type="entry name" value="AMP-binding_C"/>
    <property type="match status" value="1"/>
</dbReference>
<protein>
    <submittedName>
        <fullName evidence="6">Acyl-CoA synthetase</fullName>
    </submittedName>
</protein>
<dbReference type="SUPFAM" id="SSF56801">
    <property type="entry name" value="Acetyl-CoA synthetase-like"/>
    <property type="match status" value="1"/>
</dbReference>
<dbReference type="RefSeq" id="WP_116415398.1">
    <property type="nucleotide sequence ID" value="NZ_NBWZ01000001.1"/>
</dbReference>
<dbReference type="InterPro" id="IPR000873">
    <property type="entry name" value="AMP-dep_synth/lig_dom"/>
</dbReference>
<dbReference type="Gene3D" id="3.40.50.12780">
    <property type="entry name" value="N-terminal domain of ligase-like"/>
    <property type="match status" value="1"/>
</dbReference>
<dbReference type="PANTHER" id="PTHR43201">
    <property type="entry name" value="ACYL-COA SYNTHETASE"/>
    <property type="match status" value="1"/>
</dbReference>
<dbReference type="GO" id="GO:0006631">
    <property type="term" value="P:fatty acid metabolic process"/>
    <property type="evidence" value="ECO:0007669"/>
    <property type="project" value="TreeGrafter"/>
</dbReference>
<evidence type="ECO:0000256" key="1">
    <source>
        <dbReference type="ARBA" id="ARBA00006432"/>
    </source>
</evidence>
<feature type="region of interest" description="Disordered" evidence="3">
    <location>
        <begin position="144"/>
        <end position="170"/>
    </location>
</feature>
<gene>
    <name evidence="6" type="ORF">B7R54_12895</name>
</gene>
<dbReference type="InterPro" id="IPR020845">
    <property type="entry name" value="AMP-binding_CS"/>
</dbReference>
<feature type="domain" description="AMP-binding enzyme C-terminal" evidence="5">
    <location>
        <begin position="420"/>
        <end position="498"/>
    </location>
</feature>
<dbReference type="InterPro" id="IPR042099">
    <property type="entry name" value="ANL_N_sf"/>
</dbReference>
<dbReference type="GO" id="GO:0031956">
    <property type="term" value="F:medium-chain fatty acid-CoA ligase activity"/>
    <property type="evidence" value="ECO:0007669"/>
    <property type="project" value="TreeGrafter"/>
</dbReference>
<dbReference type="Gene3D" id="3.30.300.30">
    <property type="match status" value="1"/>
</dbReference>
<dbReference type="PROSITE" id="PS00455">
    <property type="entry name" value="AMP_BINDING"/>
    <property type="match status" value="1"/>
</dbReference>
<evidence type="ECO:0000259" key="4">
    <source>
        <dbReference type="Pfam" id="PF00501"/>
    </source>
</evidence>